<reference evidence="2 5" key="2">
    <citation type="journal article" date="2018" name="Plant J.">
        <title>The Physcomitrella patens chromosome-scale assembly reveals moss genome structure and evolution.</title>
        <authorList>
            <person name="Lang D."/>
            <person name="Ullrich K.K."/>
            <person name="Murat F."/>
            <person name="Fuchs J."/>
            <person name="Jenkins J."/>
            <person name="Haas F.B."/>
            <person name="Piednoel M."/>
            <person name="Gundlach H."/>
            <person name="Van Bel M."/>
            <person name="Meyberg R."/>
            <person name="Vives C."/>
            <person name="Morata J."/>
            <person name="Symeonidi A."/>
            <person name="Hiss M."/>
            <person name="Muchero W."/>
            <person name="Kamisugi Y."/>
            <person name="Saleh O."/>
            <person name="Blanc G."/>
            <person name="Decker E.L."/>
            <person name="van Gessel N."/>
            <person name="Grimwood J."/>
            <person name="Hayes R.D."/>
            <person name="Graham S.W."/>
            <person name="Gunter L.E."/>
            <person name="McDaniel S.F."/>
            <person name="Hoernstein S.N.W."/>
            <person name="Larsson A."/>
            <person name="Li F.W."/>
            <person name="Perroud P.F."/>
            <person name="Phillips J."/>
            <person name="Ranjan P."/>
            <person name="Rokshar D.S."/>
            <person name="Rothfels C.J."/>
            <person name="Schneider L."/>
            <person name="Shu S."/>
            <person name="Stevenson D.W."/>
            <person name="Thummler F."/>
            <person name="Tillich M."/>
            <person name="Villarreal Aguilar J.C."/>
            <person name="Widiez T."/>
            <person name="Wong G.K."/>
            <person name="Wymore A."/>
            <person name="Zhang Y."/>
            <person name="Zimmer A.D."/>
            <person name="Quatrano R.S."/>
            <person name="Mayer K.F.X."/>
            <person name="Goodstein D."/>
            <person name="Casacuberta J.M."/>
            <person name="Vandepoele K."/>
            <person name="Reski R."/>
            <person name="Cuming A.C."/>
            <person name="Tuskan G.A."/>
            <person name="Maumus F."/>
            <person name="Salse J."/>
            <person name="Schmutz J."/>
            <person name="Rensing S.A."/>
        </authorList>
    </citation>
    <scope>NUCLEOTIDE SEQUENCE [LARGE SCALE GENOMIC DNA]</scope>
    <source>
        <strain evidence="4 5">cv. Gransden 2004</strain>
    </source>
</reference>
<gene>
    <name evidence="4" type="primary">LOC112293270</name>
    <name evidence="2" type="ORF">PHYPA_020479</name>
    <name evidence="3" type="ORF">PHYPA_020484</name>
</gene>
<dbReference type="EnsemblPlants" id="Pp3c16_5100V3.1">
    <property type="protein sequence ID" value="PAC:32986605.CDS.1"/>
    <property type="gene ID" value="Pp3c16_5100"/>
</dbReference>
<dbReference type="AlphaFoldDB" id="A0A2K1J770"/>
<proteinExistence type="predicted"/>
<evidence type="ECO:0000313" key="5">
    <source>
        <dbReference type="Proteomes" id="UP000006727"/>
    </source>
</evidence>
<dbReference type="Gramene" id="Pp3c16_5100V3.1">
    <property type="protein sequence ID" value="PAC:32986605.CDS.1"/>
    <property type="gene ID" value="Pp3c16_5100"/>
</dbReference>
<reference evidence="2 5" key="1">
    <citation type="journal article" date="2008" name="Science">
        <title>The Physcomitrella genome reveals evolutionary insights into the conquest of land by plants.</title>
        <authorList>
            <person name="Rensing S."/>
            <person name="Lang D."/>
            <person name="Zimmer A."/>
            <person name="Terry A."/>
            <person name="Salamov A."/>
            <person name="Shapiro H."/>
            <person name="Nishiyama T."/>
            <person name="Perroud P.-F."/>
            <person name="Lindquist E."/>
            <person name="Kamisugi Y."/>
            <person name="Tanahashi T."/>
            <person name="Sakakibara K."/>
            <person name="Fujita T."/>
            <person name="Oishi K."/>
            <person name="Shin-I T."/>
            <person name="Kuroki Y."/>
            <person name="Toyoda A."/>
            <person name="Suzuki Y."/>
            <person name="Hashimoto A."/>
            <person name="Yamaguchi K."/>
            <person name="Sugano A."/>
            <person name="Kohara Y."/>
            <person name="Fujiyama A."/>
            <person name="Anterola A."/>
            <person name="Aoki S."/>
            <person name="Ashton N."/>
            <person name="Barbazuk W.B."/>
            <person name="Barker E."/>
            <person name="Bennetzen J."/>
            <person name="Bezanilla M."/>
            <person name="Blankenship R."/>
            <person name="Cho S.H."/>
            <person name="Dutcher S."/>
            <person name="Estelle M."/>
            <person name="Fawcett J.A."/>
            <person name="Gundlach H."/>
            <person name="Hanada K."/>
            <person name="Heyl A."/>
            <person name="Hicks K.A."/>
            <person name="Hugh J."/>
            <person name="Lohr M."/>
            <person name="Mayer K."/>
            <person name="Melkozernov A."/>
            <person name="Murata T."/>
            <person name="Nelson D."/>
            <person name="Pils B."/>
            <person name="Prigge M."/>
            <person name="Reiss B."/>
            <person name="Renner T."/>
            <person name="Rombauts S."/>
            <person name="Rushton P."/>
            <person name="Sanderfoot A."/>
            <person name="Schween G."/>
            <person name="Shiu S.-H."/>
            <person name="Stueber K."/>
            <person name="Theodoulou F.L."/>
            <person name="Tu H."/>
            <person name="Van de Peer Y."/>
            <person name="Verrier P.J."/>
            <person name="Waters E."/>
            <person name="Wood A."/>
            <person name="Yang L."/>
            <person name="Cove D."/>
            <person name="Cuming A."/>
            <person name="Hasebe M."/>
            <person name="Lucas S."/>
            <person name="Mishler D.B."/>
            <person name="Reski R."/>
            <person name="Grigoriev I."/>
            <person name="Quatrano R.S."/>
            <person name="Boore J.L."/>
        </authorList>
    </citation>
    <scope>NUCLEOTIDE SEQUENCE [LARGE SCALE GENOMIC DNA]</scope>
    <source>
        <strain evidence="4 5">cv. Gransden 2004</strain>
    </source>
</reference>
<evidence type="ECO:0000313" key="2">
    <source>
        <dbReference type="EMBL" id="PNR37371.1"/>
    </source>
</evidence>
<name>A0A2K1J770_PHYPA</name>
<evidence type="ECO:0000313" key="4">
    <source>
        <dbReference type="EnsemblPlants" id="PAC:32985076.CDS.1"/>
    </source>
</evidence>
<dbReference type="EMBL" id="ABEU02000016">
    <property type="protein sequence ID" value="PNR37371.1"/>
    <property type="molecule type" value="Genomic_DNA"/>
</dbReference>
<evidence type="ECO:0000256" key="1">
    <source>
        <dbReference type="SAM" id="MobiDB-lite"/>
    </source>
</evidence>
<feature type="region of interest" description="Disordered" evidence="1">
    <location>
        <begin position="44"/>
        <end position="75"/>
    </location>
</feature>
<dbReference type="Gramene" id="Pp3c16_4940V3.1">
    <property type="protein sequence ID" value="PAC:32985076.CDS.1"/>
    <property type="gene ID" value="Pp3c16_4940"/>
</dbReference>
<evidence type="ECO:0000313" key="3">
    <source>
        <dbReference type="EMBL" id="PNR37376.1"/>
    </source>
</evidence>
<sequence length="168" mass="19705">MENVTSKCEGPRRGVDYEEEVEIEGVMDGEGVRYWEERTRVLKESGADARSVKHIGKEKPVREDEGEGEGKRASGDEFLKEVMEAVRLTRQPTPWMVRREKLVRIIKHDMERMNSRPGSFVAESLRYNQNLARAYLRFGLQRCPSKDELAIRENRMLRRKMMMLSQEE</sequence>
<dbReference type="PaxDb" id="3218-PP1S15_463V6.1"/>
<dbReference type="EMBL" id="ABEU02000016">
    <property type="protein sequence ID" value="PNR37376.1"/>
    <property type="molecule type" value="Genomic_DNA"/>
</dbReference>
<organism evidence="2">
    <name type="scientific">Physcomitrium patens</name>
    <name type="common">Spreading-leaved earth moss</name>
    <name type="synonym">Physcomitrella patens</name>
    <dbReference type="NCBI Taxonomy" id="3218"/>
    <lineage>
        <taxon>Eukaryota</taxon>
        <taxon>Viridiplantae</taxon>
        <taxon>Streptophyta</taxon>
        <taxon>Embryophyta</taxon>
        <taxon>Bryophyta</taxon>
        <taxon>Bryophytina</taxon>
        <taxon>Bryopsida</taxon>
        <taxon>Funariidae</taxon>
        <taxon>Funariales</taxon>
        <taxon>Funariaceae</taxon>
        <taxon>Physcomitrium</taxon>
    </lineage>
</organism>
<protein>
    <submittedName>
        <fullName evidence="2 4">Uncharacterized protein</fullName>
    </submittedName>
</protein>
<dbReference type="Proteomes" id="UP000006727">
    <property type="component" value="Chromosome 16"/>
</dbReference>
<keyword evidence="5" id="KW-1185">Reference proteome</keyword>
<dbReference type="EnsemblPlants" id="Pp3c16_4940V3.1">
    <property type="protein sequence ID" value="PAC:32985076.CDS.1"/>
    <property type="gene ID" value="Pp3c16_4940"/>
</dbReference>
<reference evidence="4" key="3">
    <citation type="submission" date="2020-12" db="UniProtKB">
        <authorList>
            <consortium name="EnsemblPlants"/>
        </authorList>
    </citation>
    <scope>IDENTIFICATION</scope>
</reference>
<accession>A0A2K1J770</accession>